<dbReference type="EMBL" id="MEWR01000023">
    <property type="protein sequence ID" value="OGC81609.1"/>
    <property type="molecule type" value="Genomic_DNA"/>
</dbReference>
<dbReference type="PANTHER" id="PTHR43308:SF5">
    <property type="entry name" value="S-LAYER PROTEIN _ PEPTIDOGLYCAN ENDO-BETA-N-ACETYLGLUCOSAMINIDASE"/>
    <property type="match status" value="1"/>
</dbReference>
<dbReference type="InterPro" id="IPR001119">
    <property type="entry name" value="SLH_dom"/>
</dbReference>
<dbReference type="PANTHER" id="PTHR43308">
    <property type="entry name" value="OUTER MEMBRANE PROTEIN ALPHA-RELATED"/>
    <property type="match status" value="1"/>
</dbReference>
<evidence type="ECO:0000259" key="1">
    <source>
        <dbReference type="PROSITE" id="PS51272"/>
    </source>
</evidence>
<accession>A0A1F4XJ15</accession>
<organism evidence="2 3">
    <name type="scientific">Candidatus Abawacabacteria bacterium RBG_16_42_10</name>
    <dbReference type="NCBI Taxonomy" id="1817814"/>
    <lineage>
        <taxon>Bacteria</taxon>
        <taxon>Candidatus Abawacaibacteriota</taxon>
    </lineage>
</organism>
<sequence length="398" mass="43419">MKRLCTAFLIVIQVISSLVLIPLVSASNYPDLTTYVSLQSTLPGVMTGDKVNALQEIASVLTQTNATKEALELARTEVDNLITYFDVKAKELLPELSNLAVAKNEFDEMVLDADGKSKEACVVGMIYHFESYVYCFDKDSYLNSFLRHLNAYGNRKPTTPVTKDFLSILNLLTDLSKTWSLIGTAIKEFGTSTSTPTPTAIPTISPVSASILAVNASETEMPFTDVSGDYWAKTYIETLWKGDIVKGRTASTFAPDATVTRAELVKMVVLANHINVSDLQDTDTGFTDVPASHGLAAYIAYAAEHGWVKGSNGNFSPDRPVTRFEAVKIILNAFAIPLIAIQDTTFSDVADGEQSQYVETARVKNIVRGYSESIFGTNRLITRAEVSKIIALLLVPAI</sequence>
<name>A0A1F4XJ15_9BACT</name>
<feature type="domain" description="SLH" evidence="1">
    <location>
        <begin position="219"/>
        <end position="282"/>
    </location>
</feature>
<proteinExistence type="predicted"/>
<dbReference type="STRING" id="1817814.A2V81_05035"/>
<evidence type="ECO:0000313" key="3">
    <source>
        <dbReference type="Proteomes" id="UP000177614"/>
    </source>
</evidence>
<dbReference type="Proteomes" id="UP000177614">
    <property type="component" value="Unassembled WGS sequence"/>
</dbReference>
<dbReference type="PROSITE" id="PS51272">
    <property type="entry name" value="SLH"/>
    <property type="match status" value="2"/>
</dbReference>
<feature type="domain" description="SLH" evidence="1">
    <location>
        <begin position="283"/>
        <end position="344"/>
    </location>
</feature>
<evidence type="ECO:0000313" key="2">
    <source>
        <dbReference type="EMBL" id="OGC81609.1"/>
    </source>
</evidence>
<dbReference type="Pfam" id="PF00395">
    <property type="entry name" value="SLH"/>
    <property type="match status" value="3"/>
</dbReference>
<dbReference type="AlphaFoldDB" id="A0A1F4XJ15"/>
<reference evidence="2 3" key="1">
    <citation type="journal article" date="2016" name="Nat. Commun.">
        <title>Thousands of microbial genomes shed light on interconnected biogeochemical processes in an aquifer system.</title>
        <authorList>
            <person name="Anantharaman K."/>
            <person name="Brown C.T."/>
            <person name="Hug L.A."/>
            <person name="Sharon I."/>
            <person name="Castelle C.J."/>
            <person name="Probst A.J."/>
            <person name="Thomas B.C."/>
            <person name="Singh A."/>
            <person name="Wilkins M.J."/>
            <person name="Karaoz U."/>
            <person name="Brodie E.L."/>
            <person name="Williams K.H."/>
            <person name="Hubbard S.S."/>
            <person name="Banfield J.F."/>
        </authorList>
    </citation>
    <scope>NUCLEOTIDE SEQUENCE [LARGE SCALE GENOMIC DNA]</scope>
</reference>
<gene>
    <name evidence="2" type="ORF">A2V81_05035</name>
</gene>
<dbReference type="InterPro" id="IPR051465">
    <property type="entry name" value="Cell_Envelope_Struct_Comp"/>
</dbReference>
<comment type="caution">
    <text evidence="2">The sequence shown here is derived from an EMBL/GenBank/DDBJ whole genome shotgun (WGS) entry which is preliminary data.</text>
</comment>
<protein>
    <recommendedName>
        <fullName evidence="1">SLH domain-containing protein</fullName>
    </recommendedName>
</protein>